<comment type="caution">
    <text evidence="1">The sequence shown here is derived from an EMBL/GenBank/DDBJ whole genome shotgun (WGS) entry which is preliminary data.</text>
</comment>
<gene>
    <name evidence="1" type="ORF">C7455_107156</name>
</gene>
<protein>
    <submittedName>
        <fullName evidence="1">Anti-sigma factor RsiW</fullName>
    </submittedName>
</protein>
<dbReference type="EMBL" id="QGGW01000007">
    <property type="protein sequence ID" value="PWK59611.1"/>
    <property type="molecule type" value="Genomic_DNA"/>
</dbReference>
<dbReference type="OrthoDB" id="7187254at2"/>
<evidence type="ECO:0000313" key="1">
    <source>
        <dbReference type="EMBL" id="PWK59611.1"/>
    </source>
</evidence>
<dbReference type="Proteomes" id="UP000245708">
    <property type="component" value="Unassembled WGS sequence"/>
</dbReference>
<keyword evidence="2" id="KW-1185">Reference proteome</keyword>
<accession>A0A316GFA4</accession>
<reference evidence="1 2" key="1">
    <citation type="submission" date="2018-05" db="EMBL/GenBank/DDBJ databases">
        <title>Genomic Encyclopedia of Type Strains, Phase IV (KMG-IV): sequencing the most valuable type-strain genomes for metagenomic binning, comparative biology and taxonomic classification.</title>
        <authorList>
            <person name="Goeker M."/>
        </authorList>
    </citation>
    <scope>NUCLEOTIDE SEQUENCE [LARGE SCALE GENOMIC DNA]</scope>
    <source>
        <strain evidence="1 2">DSM 16097</strain>
    </source>
</reference>
<evidence type="ECO:0000313" key="2">
    <source>
        <dbReference type="Proteomes" id="UP000245708"/>
    </source>
</evidence>
<dbReference type="RefSeq" id="WP_109669415.1">
    <property type="nucleotide sequence ID" value="NZ_QGGW01000007.1"/>
</dbReference>
<dbReference type="AlphaFoldDB" id="A0A316GFA4"/>
<sequence length="254" mass="27507">MTRPEDGITETELDAFLTGQLEAGRRFAVADHLARHPDLAARAMSDLRLREGLHLVLSQVDGPPPPALRQAADTLARGLVRPPRWPLRAAAAAALIALGWASEALWSGFQEMRTMAELRPLAETALDARDAVELRRSLALTTVQVDAAQIAERLGLDLPTLPTEWQVRDVQVVATPQAPGLALVIDTPDMGEVMLLSFLQNDGGRISPLRAFDHRGSAVAVFEHGPTAFVLLDASAGVRAEVSREAERLLSRMN</sequence>
<proteinExistence type="predicted"/>
<name>A0A316GFA4_9RHOB</name>
<organism evidence="1 2">
    <name type="scientific">Roseicyclus mahoneyensis</name>
    <dbReference type="NCBI Taxonomy" id="164332"/>
    <lineage>
        <taxon>Bacteria</taxon>
        <taxon>Pseudomonadati</taxon>
        <taxon>Pseudomonadota</taxon>
        <taxon>Alphaproteobacteria</taxon>
        <taxon>Rhodobacterales</taxon>
        <taxon>Roseobacteraceae</taxon>
        <taxon>Roseicyclus</taxon>
    </lineage>
</organism>